<dbReference type="InterPro" id="IPR036249">
    <property type="entry name" value="Thioredoxin-like_sf"/>
</dbReference>
<dbReference type="STRING" id="595528.A0A0D2WWM6"/>
<dbReference type="SUPFAM" id="SSF52833">
    <property type="entry name" value="Thioredoxin-like"/>
    <property type="match status" value="1"/>
</dbReference>
<keyword evidence="1" id="KW-1133">Transmembrane helix</keyword>
<proteinExistence type="predicted"/>
<dbReference type="PANTHER" id="PTHR19991">
    <property type="entry name" value="L 2 01289"/>
    <property type="match status" value="1"/>
</dbReference>
<evidence type="ECO:0008006" key="5">
    <source>
        <dbReference type="Google" id="ProtNLM"/>
    </source>
</evidence>
<evidence type="ECO:0000256" key="2">
    <source>
        <dbReference type="SAM" id="SignalP"/>
    </source>
</evidence>
<keyword evidence="4" id="KW-1185">Reference proteome</keyword>
<gene>
    <name evidence="3" type="ORF">CAOG_007195</name>
</gene>
<accession>A0A0D2WWM6</accession>
<dbReference type="InParanoid" id="A0A0D2WWM6"/>
<dbReference type="AlphaFoldDB" id="A0A0D2WWM6"/>
<evidence type="ECO:0000313" key="4">
    <source>
        <dbReference type="Proteomes" id="UP000008743"/>
    </source>
</evidence>
<dbReference type="eggNOG" id="KOG0191">
    <property type="taxonomic scope" value="Eukaryota"/>
</dbReference>
<dbReference type="PANTHER" id="PTHR19991:SF2">
    <property type="entry name" value="GH08893P"/>
    <property type="match status" value="1"/>
</dbReference>
<sequence>MRLNPAILSLLVAAVVGLLLLAGSGAIAQPQHGHDSDGQQQHHHEHVADALIAFRGADDASGAFEDRTQATSGATTGDWLVLLASNEAIQSKHIQTLWQDVASRLWQRINVATVAADEMPETAARLQHTAGSHQVLLLRFGRAFRYRGKMEADALVDFATKHYASAAQFVIPEPPSMLHKLQHAIVTNIRIYVVEPLQHSSTSTVAIYAGVGCFAVLGLVVATCSRSASRRPHSKQH</sequence>
<keyword evidence="2" id="KW-0732">Signal</keyword>
<keyword evidence="1" id="KW-0472">Membrane</keyword>
<reference evidence="4" key="1">
    <citation type="submission" date="2011-02" db="EMBL/GenBank/DDBJ databases">
        <title>The Genome Sequence of Capsaspora owczarzaki ATCC 30864.</title>
        <authorList>
            <person name="Russ C."/>
            <person name="Cuomo C."/>
            <person name="Burger G."/>
            <person name="Gray M.W."/>
            <person name="Holland P.W.H."/>
            <person name="King N."/>
            <person name="Lang F.B.F."/>
            <person name="Roger A.J."/>
            <person name="Ruiz-Trillo I."/>
            <person name="Young S.K."/>
            <person name="Zeng Q."/>
            <person name="Gargeya S."/>
            <person name="Alvarado L."/>
            <person name="Berlin A."/>
            <person name="Chapman S.B."/>
            <person name="Chen Z."/>
            <person name="Freedman E."/>
            <person name="Gellesch M."/>
            <person name="Goldberg J."/>
            <person name="Griggs A."/>
            <person name="Gujja S."/>
            <person name="Heilman E."/>
            <person name="Heiman D."/>
            <person name="Howarth C."/>
            <person name="Mehta T."/>
            <person name="Neiman D."/>
            <person name="Pearson M."/>
            <person name="Roberts A."/>
            <person name="Saif S."/>
            <person name="Shea T."/>
            <person name="Shenoy N."/>
            <person name="Sisk P."/>
            <person name="Stolte C."/>
            <person name="Sykes S."/>
            <person name="White J."/>
            <person name="Yandava C."/>
            <person name="Haas B."/>
            <person name="Nusbaum C."/>
            <person name="Birren B."/>
        </authorList>
    </citation>
    <scope>NUCLEOTIDE SEQUENCE</scope>
    <source>
        <strain evidence="4">ATCC 30864</strain>
    </source>
</reference>
<dbReference type="PhylomeDB" id="A0A0D2WWM6"/>
<feature type="transmembrane region" description="Helical" evidence="1">
    <location>
        <begin position="205"/>
        <end position="225"/>
    </location>
</feature>
<organism evidence="3 4">
    <name type="scientific">Capsaspora owczarzaki (strain ATCC 30864)</name>
    <dbReference type="NCBI Taxonomy" id="595528"/>
    <lineage>
        <taxon>Eukaryota</taxon>
        <taxon>Filasterea</taxon>
        <taxon>Capsaspora</taxon>
    </lineage>
</organism>
<feature type="signal peptide" evidence="2">
    <location>
        <begin position="1"/>
        <end position="28"/>
    </location>
</feature>
<evidence type="ECO:0000313" key="3">
    <source>
        <dbReference type="EMBL" id="KJE96953.1"/>
    </source>
</evidence>
<dbReference type="EMBL" id="KE346372">
    <property type="protein sequence ID" value="KJE96953.1"/>
    <property type="molecule type" value="Genomic_DNA"/>
</dbReference>
<name>A0A0D2WWM6_CAPO3</name>
<keyword evidence="1" id="KW-0812">Transmembrane</keyword>
<feature type="chain" id="PRO_5002255318" description="Thioredoxin domain-containing protein" evidence="2">
    <location>
        <begin position="29"/>
        <end position="237"/>
    </location>
</feature>
<dbReference type="Proteomes" id="UP000008743">
    <property type="component" value="Unassembled WGS sequence"/>
</dbReference>
<protein>
    <recommendedName>
        <fullName evidence="5">Thioredoxin domain-containing protein</fullName>
    </recommendedName>
</protein>
<dbReference type="RefSeq" id="XP_004343919.1">
    <property type="nucleotide sequence ID" value="XM_004343869.2"/>
</dbReference>
<evidence type="ECO:0000256" key="1">
    <source>
        <dbReference type="SAM" id="Phobius"/>
    </source>
</evidence>